<evidence type="ECO:0000259" key="9">
    <source>
        <dbReference type="PROSITE" id="PS50164"/>
    </source>
</evidence>
<dbReference type="InterPro" id="IPR001162">
    <property type="entry name" value="UvrC_RNase_H_dom"/>
</dbReference>
<dbReference type="InterPro" id="IPR000305">
    <property type="entry name" value="GIY-YIG_endonuc"/>
</dbReference>
<dbReference type="NCBIfam" id="TIGR00194">
    <property type="entry name" value="uvrC"/>
    <property type="match status" value="1"/>
</dbReference>
<evidence type="ECO:0000256" key="3">
    <source>
        <dbReference type="ARBA" id="ARBA00022769"/>
    </source>
</evidence>
<dbReference type="EMBL" id="JAHSQO010000007">
    <property type="protein sequence ID" value="MBY8918708.1"/>
    <property type="molecule type" value="Genomic_DNA"/>
</dbReference>
<evidence type="ECO:0000259" key="10">
    <source>
        <dbReference type="PROSITE" id="PS50165"/>
    </source>
</evidence>
<evidence type="ECO:0000313" key="11">
    <source>
        <dbReference type="EMBL" id="MBY8918708.1"/>
    </source>
</evidence>
<dbReference type="InterPro" id="IPR004791">
    <property type="entry name" value="UvrC"/>
</dbReference>
<dbReference type="PROSITE" id="PS50151">
    <property type="entry name" value="UVR"/>
    <property type="match status" value="1"/>
</dbReference>
<dbReference type="RefSeq" id="WP_223004391.1">
    <property type="nucleotide sequence ID" value="NZ_JAHSQO010000007.1"/>
</dbReference>
<name>A0ABS7RCS3_9HYPH</name>
<dbReference type="InterPro" id="IPR038476">
    <property type="entry name" value="UvrC_RNase_H_dom_sf"/>
</dbReference>
<evidence type="ECO:0000256" key="1">
    <source>
        <dbReference type="ARBA" id="ARBA00022490"/>
    </source>
</evidence>
<dbReference type="InterPro" id="IPR050066">
    <property type="entry name" value="UvrABC_protein_C"/>
</dbReference>
<dbReference type="Pfam" id="PF02151">
    <property type="entry name" value="UVR"/>
    <property type="match status" value="1"/>
</dbReference>
<dbReference type="NCBIfam" id="NF001824">
    <property type="entry name" value="PRK00558.1-5"/>
    <property type="match status" value="1"/>
</dbReference>
<organism evidence="11 12">
    <name type="scientific">Nitratireductor rhodophyticola</name>
    <dbReference type="NCBI Taxonomy" id="2854036"/>
    <lineage>
        <taxon>Bacteria</taxon>
        <taxon>Pseudomonadati</taxon>
        <taxon>Pseudomonadota</taxon>
        <taxon>Alphaproteobacteria</taxon>
        <taxon>Hyphomicrobiales</taxon>
        <taxon>Phyllobacteriaceae</taxon>
        <taxon>Nitratireductor</taxon>
    </lineage>
</organism>
<comment type="caution">
    <text evidence="11">The sequence shown here is derived from an EMBL/GenBank/DDBJ whole genome shotgun (WGS) entry which is preliminary data.</text>
</comment>
<dbReference type="Gene3D" id="3.30.420.340">
    <property type="entry name" value="UvrC, RNAse H endonuclease domain"/>
    <property type="match status" value="1"/>
</dbReference>
<keyword evidence="3 7" id="KW-0228">DNA excision</keyword>
<evidence type="ECO:0000256" key="4">
    <source>
        <dbReference type="ARBA" id="ARBA00022881"/>
    </source>
</evidence>
<keyword evidence="12" id="KW-1185">Reference proteome</keyword>
<feature type="domain" description="UVR" evidence="8">
    <location>
        <begin position="240"/>
        <end position="275"/>
    </location>
</feature>
<keyword evidence="5 7" id="KW-0234">DNA repair</keyword>
<dbReference type="CDD" id="cd10434">
    <property type="entry name" value="GIY-YIG_UvrC_Cho"/>
    <property type="match status" value="1"/>
</dbReference>
<accession>A0ABS7RCS3</accession>
<dbReference type="PANTHER" id="PTHR30562">
    <property type="entry name" value="UVRC/OXIDOREDUCTASE"/>
    <property type="match status" value="1"/>
</dbReference>
<dbReference type="Pfam" id="PF22920">
    <property type="entry name" value="UvrC_RNaseH"/>
    <property type="match status" value="1"/>
</dbReference>
<dbReference type="InterPro" id="IPR001943">
    <property type="entry name" value="UVR_dom"/>
</dbReference>
<dbReference type="HAMAP" id="MF_00203">
    <property type="entry name" value="UvrC"/>
    <property type="match status" value="1"/>
</dbReference>
<evidence type="ECO:0000256" key="2">
    <source>
        <dbReference type="ARBA" id="ARBA00022763"/>
    </source>
</evidence>
<comment type="subunit">
    <text evidence="7">Interacts with UvrB in an incision complex.</text>
</comment>
<dbReference type="Gene3D" id="1.10.150.20">
    <property type="entry name" value="5' to 3' exonuclease, C-terminal subdomain"/>
    <property type="match status" value="1"/>
</dbReference>
<comment type="similarity">
    <text evidence="7">Belongs to the UvrC family.</text>
</comment>
<reference evidence="11 12" key="1">
    <citation type="submission" date="2021-06" db="EMBL/GenBank/DDBJ databases">
        <title>Nitratireductor porphyridii sp. nov., isolated from a small marine red alga, Porphyridium purpureum in South Korea.</title>
        <authorList>
            <person name="Kim K.H."/>
            <person name="Kristyanto S."/>
            <person name="Jeon C.O."/>
        </authorList>
    </citation>
    <scope>NUCLEOTIDE SEQUENCE [LARGE SCALE GENOMIC DNA]</scope>
    <source>
        <strain evidence="11 12">R6</strain>
    </source>
</reference>
<dbReference type="InterPro" id="IPR047296">
    <property type="entry name" value="GIY-YIG_UvrC_Cho"/>
</dbReference>
<evidence type="ECO:0000256" key="5">
    <source>
        <dbReference type="ARBA" id="ARBA00023204"/>
    </source>
</evidence>
<dbReference type="Pfam" id="PF14520">
    <property type="entry name" value="HHH_5"/>
    <property type="match status" value="1"/>
</dbReference>
<keyword evidence="1 7" id="KW-0963">Cytoplasm</keyword>
<dbReference type="InterPro" id="IPR003583">
    <property type="entry name" value="Hlx-hairpin-Hlx_DNA-bd_motif"/>
</dbReference>
<comment type="function">
    <text evidence="7">The UvrABC repair system catalyzes the recognition and processing of DNA lesions. UvrC both incises the 5' and 3' sides of the lesion. The N-terminal half is responsible for the 3' incision and the C-terminal half is responsible for the 5' incision.</text>
</comment>
<evidence type="ECO:0000313" key="12">
    <source>
        <dbReference type="Proteomes" id="UP000777661"/>
    </source>
</evidence>
<dbReference type="SUPFAM" id="SSF46600">
    <property type="entry name" value="C-terminal UvrC-binding domain of UvrB"/>
    <property type="match status" value="1"/>
</dbReference>
<comment type="subcellular location">
    <subcellularLocation>
        <location evidence="7">Cytoplasm</location>
    </subcellularLocation>
</comment>
<dbReference type="SUPFAM" id="SSF82771">
    <property type="entry name" value="GIY-YIG endonuclease"/>
    <property type="match status" value="1"/>
</dbReference>
<sequence length="666" mass="73224">MGNAGRGGSARVSAKITLKEPANLALEWDSGETTDGAVGIEVIQSAVKRLPNAPGVYRMMNAEGDVLYVGKARSLKKRVTNYAQGRGHTNRIGRMVRETASMEFVVTRTETEALLLEANLIKRLRPRFNVLLRDDKSFPYILLTGDHPAPGIFKHRGARSKKGDYFGPFASAGAVGRTINSLQRAFLLRTCTDSVFESRTRPCLLFQIKRCSGPCTGEISEEGYAELVSEAKAFLSGRSSKVKAEIAQSMQEASEALDFERAAIHRDRLSALSHVQSHQGINPQGVEEADVFAIHQEGGQNCIQVFFFRTGQNWGNRAYFPKADPSLEAQEVLGAFLAQFYDDKPCPRMVLLSHEIEEQDLLADALATRAGRKVQVSCPQRGEKKDLTDHALQNAREALGRRLAETSSQARLMEGFAETFGLDGAPRRIEVYDNSHIMGTNAVGGMIVAGAEGFAKNQYRKFNIRSTDITPGDDYGMMREVMQRRFSRLIKENGLPGSADTPDIDTQETDAAEMPAWPDVLLIDGGQGQLAAVTQVLEELGIAGLVTAIGVAKGVDRDAGRERFFMAGRNPFSLPVRDPVLYFIQRLRDEAHRFAIGSHRARRKKEMVKNPLDEIGGIGPGRKRALLHHFGTAKAVSRAGIEDLTAVDGISEAIARQIYNHFHENG</sequence>
<protein>
    <recommendedName>
        <fullName evidence="7">UvrABC system protein C</fullName>
        <shortName evidence="7">Protein UvrC</shortName>
    </recommendedName>
    <alternativeName>
        <fullName evidence="7">Excinuclease ABC subunit C</fullName>
    </alternativeName>
</protein>
<feature type="domain" description="GIY-YIG" evidence="9">
    <location>
        <begin position="52"/>
        <end position="130"/>
    </location>
</feature>
<dbReference type="InterPro" id="IPR036876">
    <property type="entry name" value="UVR_dom_sf"/>
</dbReference>
<dbReference type="InterPro" id="IPR035901">
    <property type="entry name" value="GIY-YIG_endonuc_sf"/>
</dbReference>
<dbReference type="Pfam" id="PF08459">
    <property type="entry name" value="UvrC_RNaseH_dom"/>
    <property type="match status" value="1"/>
</dbReference>
<gene>
    <name evidence="7 11" type="primary">uvrC</name>
    <name evidence="11" type="ORF">KVG22_19035</name>
</gene>
<dbReference type="Proteomes" id="UP000777661">
    <property type="component" value="Unassembled WGS sequence"/>
</dbReference>
<dbReference type="Pfam" id="PF01541">
    <property type="entry name" value="GIY-YIG"/>
    <property type="match status" value="1"/>
</dbReference>
<dbReference type="PROSITE" id="PS50165">
    <property type="entry name" value="UVRC"/>
    <property type="match status" value="1"/>
</dbReference>
<dbReference type="PANTHER" id="PTHR30562:SF1">
    <property type="entry name" value="UVRABC SYSTEM PROTEIN C"/>
    <property type="match status" value="1"/>
</dbReference>
<dbReference type="InterPro" id="IPR010994">
    <property type="entry name" value="RuvA_2-like"/>
</dbReference>
<keyword evidence="4 7" id="KW-0267">Excision nuclease</keyword>
<proteinExistence type="inferred from homology"/>
<evidence type="ECO:0000256" key="6">
    <source>
        <dbReference type="ARBA" id="ARBA00023236"/>
    </source>
</evidence>
<dbReference type="Gene3D" id="4.10.860.10">
    <property type="entry name" value="UVR domain"/>
    <property type="match status" value="1"/>
</dbReference>
<evidence type="ECO:0000259" key="8">
    <source>
        <dbReference type="PROSITE" id="PS50151"/>
    </source>
</evidence>
<dbReference type="SUPFAM" id="SSF47781">
    <property type="entry name" value="RuvA domain 2-like"/>
    <property type="match status" value="1"/>
</dbReference>
<dbReference type="SMART" id="SM00465">
    <property type="entry name" value="GIYc"/>
    <property type="match status" value="1"/>
</dbReference>
<keyword evidence="2 7" id="KW-0227">DNA damage</keyword>
<dbReference type="PROSITE" id="PS50164">
    <property type="entry name" value="GIY_YIG"/>
    <property type="match status" value="1"/>
</dbReference>
<feature type="domain" description="UvrC family homology region profile" evidence="10">
    <location>
        <begin position="291"/>
        <end position="537"/>
    </location>
</feature>
<keyword evidence="6 7" id="KW-0742">SOS response</keyword>
<dbReference type="Gene3D" id="3.40.1440.10">
    <property type="entry name" value="GIY-YIG endonuclease"/>
    <property type="match status" value="1"/>
</dbReference>
<dbReference type="SMART" id="SM00278">
    <property type="entry name" value="HhH1"/>
    <property type="match status" value="2"/>
</dbReference>
<evidence type="ECO:0000256" key="7">
    <source>
        <dbReference type="HAMAP-Rule" id="MF_00203"/>
    </source>
</evidence>